<accession>A0AAN8WSH7</accession>
<sequence>MKIAWLCSLILVGVALQARAKEEEQLFFQDLDTGRKVTGRNGTIEGVQGVVNNVVADPVGQLMLAIGNLLGFINNIDLGTIDLNNINLNNQVPGLDNINIPDLTGIAAGAGGVAAAGLGSLYTLSALKAAFFSLFLKPLDVANFILAVIALALLIAWLVLKEGDIGTLFPDTGLTFRRQDNDEYSNYYNYDSYSNYGSSARAFLETPFMQRLTSAVYDAIFKYDD</sequence>
<dbReference type="AlphaFoldDB" id="A0AAN8WSH7"/>
<keyword evidence="1" id="KW-0472">Membrane</keyword>
<keyword evidence="1" id="KW-1133">Transmembrane helix</keyword>
<comment type="caution">
    <text evidence="3">The sequence shown here is derived from an EMBL/GenBank/DDBJ whole genome shotgun (WGS) entry which is preliminary data.</text>
</comment>
<protein>
    <submittedName>
        <fullName evidence="3">Uncharacterized protein</fullName>
    </submittedName>
</protein>
<feature type="transmembrane region" description="Helical" evidence="1">
    <location>
        <begin position="141"/>
        <end position="160"/>
    </location>
</feature>
<evidence type="ECO:0000256" key="1">
    <source>
        <dbReference type="SAM" id="Phobius"/>
    </source>
</evidence>
<dbReference type="EMBL" id="JAXCGZ010016251">
    <property type="protein sequence ID" value="KAK7069491.1"/>
    <property type="molecule type" value="Genomic_DNA"/>
</dbReference>
<evidence type="ECO:0000256" key="2">
    <source>
        <dbReference type="SAM" id="SignalP"/>
    </source>
</evidence>
<evidence type="ECO:0000313" key="4">
    <source>
        <dbReference type="Proteomes" id="UP001381693"/>
    </source>
</evidence>
<name>A0AAN8WSH7_HALRR</name>
<keyword evidence="2" id="KW-0732">Signal</keyword>
<proteinExistence type="predicted"/>
<organism evidence="3 4">
    <name type="scientific">Halocaridina rubra</name>
    <name type="common">Hawaiian red shrimp</name>
    <dbReference type="NCBI Taxonomy" id="373956"/>
    <lineage>
        <taxon>Eukaryota</taxon>
        <taxon>Metazoa</taxon>
        <taxon>Ecdysozoa</taxon>
        <taxon>Arthropoda</taxon>
        <taxon>Crustacea</taxon>
        <taxon>Multicrustacea</taxon>
        <taxon>Malacostraca</taxon>
        <taxon>Eumalacostraca</taxon>
        <taxon>Eucarida</taxon>
        <taxon>Decapoda</taxon>
        <taxon>Pleocyemata</taxon>
        <taxon>Caridea</taxon>
        <taxon>Atyoidea</taxon>
        <taxon>Atyidae</taxon>
        <taxon>Halocaridina</taxon>
    </lineage>
</organism>
<feature type="chain" id="PRO_5043028650" evidence="2">
    <location>
        <begin position="21"/>
        <end position="225"/>
    </location>
</feature>
<keyword evidence="1" id="KW-0812">Transmembrane</keyword>
<gene>
    <name evidence="3" type="ORF">SK128_028247</name>
</gene>
<reference evidence="3 4" key="1">
    <citation type="submission" date="2023-11" db="EMBL/GenBank/DDBJ databases">
        <title>Halocaridina rubra genome assembly.</title>
        <authorList>
            <person name="Smith C."/>
        </authorList>
    </citation>
    <scope>NUCLEOTIDE SEQUENCE [LARGE SCALE GENOMIC DNA]</scope>
    <source>
        <strain evidence="3">EP-1</strain>
        <tissue evidence="3">Whole</tissue>
    </source>
</reference>
<feature type="signal peptide" evidence="2">
    <location>
        <begin position="1"/>
        <end position="20"/>
    </location>
</feature>
<dbReference type="Proteomes" id="UP001381693">
    <property type="component" value="Unassembled WGS sequence"/>
</dbReference>
<keyword evidence="4" id="KW-1185">Reference proteome</keyword>
<evidence type="ECO:0000313" key="3">
    <source>
        <dbReference type="EMBL" id="KAK7069491.1"/>
    </source>
</evidence>